<accession>A0A2N5TTE7</accession>
<sequence length="124" mass="13655">MRRVLSSCISTLPLLVLLMAILLATTPVDAVGIAGEPRERAGNPCCAIESNLKNPKEIPRGCKLRYKCEHECKAPIPYIIRDCQRCGTSSTTMTRCFLHHDGKCPDCSSAGPQRTFVVFEEDSD</sequence>
<evidence type="ECO:0000256" key="1">
    <source>
        <dbReference type="SAM" id="SignalP"/>
    </source>
</evidence>
<reference evidence="2 3" key="1">
    <citation type="submission" date="2017-11" db="EMBL/GenBank/DDBJ databases">
        <title>De novo assembly and phasing of dikaryotic genomes from two isolates of Puccinia coronata f. sp. avenae, the causal agent of oat crown rust.</title>
        <authorList>
            <person name="Miller M.E."/>
            <person name="Zhang Y."/>
            <person name="Omidvar V."/>
            <person name="Sperschneider J."/>
            <person name="Schwessinger B."/>
            <person name="Raley C."/>
            <person name="Palmer J.M."/>
            <person name="Garnica D."/>
            <person name="Upadhyaya N."/>
            <person name="Rathjen J."/>
            <person name="Taylor J.M."/>
            <person name="Park R.F."/>
            <person name="Dodds P.N."/>
            <person name="Hirsch C.D."/>
            <person name="Kianian S.F."/>
            <person name="Figueroa M."/>
        </authorList>
    </citation>
    <scope>NUCLEOTIDE SEQUENCE [LARGE SCALE GENOMIC DNA]</scope>
    <source>
        <strain evidence="2">12NC29</strain>
    </source>
</reference>
<keyword evidence="3" id="KW-1185">Reference proteome</keyword>
<feature type="chain" id="PRO_5014820885" evidence="1">
    <location>
        <begin position="31"/>
        <end position="124"/>
    </location>
</feature>
<organism evidence="2 3">
    <name type="scientific">Puccinia coronata f. sp. avenae</name>
    <dbReference type="NCBI Taxonomy" id="200324"/>
    <lineage>
        <taxon>Eukaryota</taxon>
        <taxon>Fungi</taxon>
        <taxon>Dikarya</taxon>
        <taxon>Basidiomycota</taxon>
        <taxon>Pucciniomycotina</taxon>
        <taxon>Pucciniomycetes</taxon>
        <taxon>Pucciniales</taxon>
        <taxon>Pucciniaceae</taxon>
        <taxon>Puccinia</taxon>
    </lineage>
</organism>
<name>A0A2N5TTE7_9BASI</name>
<dbReference type="Proteomes" id="UP000235388">
    <property type="component" value="Unassembled WGS sequence"/>
</dbReference>
<dbReference type="EMBL" id="PGCJ01000433">
    <property type="protein sequence ID" value="PLW28757.1"/>
    <property type="molecule type" value="Genomic_DNA"/>
</dbReference>
<feature type="signal peptide" evidence="1">
    <location>
        <begin position="1"/>
        <end position="30"/>
    </location>
</feature>
<keyword evidence="1" id="KW-0732">Signal</keyword>
<gene>
    <name evidence="2" type="ORF">PCANC_21781</name>
</gene>
<evidence type="ECO:0000313" key="2">
    <source>
        <dbReference type="EMBL" id="PLW28757.1"/>
    </source>
</evidence>
<dbReference type="AlphaFoldDB" id="A0A2N5TTE7"/>
<protein>
    <submittedName>
        <fullName evidence="2">Uncharacterized protein</fullName>
    </submittedName>
</protein>
<proteinExistence type="predicted"/>
<evidence type="ECO:0000313" key="3">
    <source>
        <dbReference type="Proteomes" id="UP000235388"/>
    </source>
</evidence>
<comment type="caution">
    <text evidence="2">The sequence shown here is derived from an EMBL/GenBank/DDBJ whole genome shotgun (WGS) entry which is preliminary data.</text>
</comment>